<protein>
    <submittedName>
        <fullName evidence="1">Uncharacterized protein</fullName>
    </submittedName>
</protein>
<accession>A0A0W8I7W2</accession>
<reference evidence="2" key="1">
    <citation type="submission" date="2015-12" db="EMBL/GenBank/DDBJ databases">
        <authorList>
            <person name="Nair G.R."/>
            <person name="Kaur G."/>
            <person name="Mayilraj S."/>
        </authorList>
    </citation>
    <scope>NUCLEOTIDE SEQUENCE [LARGE SCALE GENOMIC DNA]</scope>
    <source>
        <strain evidence="2">CD08_4</strain>
    </source>
</reference>
<organism evidence="1 2">
    <name type="scientific">Kocuria rosea subsp. polaris</name>
    <dbReference type="NCBI Taxonomy" id="136273"/>
    <lineage>
        <taxon>Bacteria</taxon>
        <taxon>Bacillati</taxon>
        <taxon>Actinomycetota</taxon>
        <taxon>Actinomycetes</taxon>
        <taxon>Micrococcales</taxon>
        <taxon>Micrococcaceae</taxon>
        <taxon>Kocuria</taxon>
    </lineage>
</organism>
<sequence>MSLTSWATFLTVQVYGRWYGGILSLILLRTSFTDLTSAASCRVAVSASIDETPLVPIWPCFHSSGRKQCIDRRQQRPHAVRATAKFIMDLCSIGMMALKGHQGM</sequence>
<evidence type="ECO:0000313" key="2">
    <source>
        <dbReference type="Proteomes" id="UP000053512"/>
    </source>
</evidence>
<comment type="caution">
    <text evidence="1">The sequence shown here is derived from an EMBL/GenBank/DDBJ whole genome shotgun (WGS) entry which is preliminary data.</text>
</comment>
<evidence type="ECO:0000313" key="1">
    <source>
        <dbReference type="EMBL" id="KUG55487.1"/>
    </source>
</evidence>
<name>A0A0W8I7W2_KOCRO</name>
<dbReference type="AlphaFoldDB" id="A0A0W8I7W2"/>
<gene>
    <name evidence="1" type="ORF">AVL61_04970</name>
</gene>
<dbReference type="Proteomes" id="UP000053512">
    <property type="component" value="Unassembled WGS sequence"/>
</dbReference>
<proteinExistence type="predicted"/>
<dbReference type="EMBL" id="LQBK01000033">
    <property type="protein sequence ID" value="KUG55487.1"/>
    <property type="molecule type" value="Genomic_DNA"/>
</dbReference>